<keyword evidence="9" id="KW-1133">Transmembrane helix</keyword>
<organism evidence="11 12">
    <name type="scientific">Cohnella cholangitidis</name>
    <dbReference type="NCBI Taxonomy" id="2598458"/>
    <lineage>
        <taxon>Bacteria</taxon>
        <taxon>Bacillati</taxon>
        <taxon>Bacillota</taxon>
        <taxon>Bacilli</taxon>
        <taxon>Bacillales</taxon>
        <taxon>Paenibacillaceae</taxon>
        <taxon>Cohnella</taxon>
    </lineage>
</organism>
<dbReference type="SMART" id="SM00388">
    <property type="entry name" value="HisKA"/>
    <property type="match status" value="1"/>
</dbReference>
<keyword evidence="9" id="KW-0472">Membrane</keyword>
<dbReference type="SUPFAM" id="SSF47384">
    <property type="entry name" value="Homodimeric domain of signal transducing histidine kinase"/>
    <property type="match status" value="1"/>
</dbReference>
<reference evidence="11 12" key="1">
    <citation type="submission" date="2019-07" db="EMBL/GenBank/DDBJ databases">
        <authorList>
            <person name="Kim J.K."/>
            <person name="Cheong H.-M."/>
            <person name="Choi Y."/>
            <person name="Hwang K.J."/>
            <person name="Lee S."/>
            <person name="Choi C."/>
        </authorList>
    </citation>
    <scope>NUCLEOTIDE SEQUENCE [LARGE SCALE GENOMIC DNA]</scope>
    <source>
        <strain evidence="11 12">KS 22</strain>
    </source>
</reference>
<protein>
    <recommendedName>
        <fullName evidence="2">histidine kinase</fullName>
        <ecNumber evidence="2">2.7.13.3</ecNumber>
    </recommendedName>
</protein>
<dbReference type="PANTHER" id="PTHR43065">
    <property type="entry name" value="SENSOR HISTIDINE KINASE"/>
    <property type="match status" value="1"/>
</dbReference>
<comment type="catalytic activity">
    <reaction evidence="1">
        <text>ATP + protein L-histidine = ADP + protein N-phospho-L-histidine.</text>
        <dbReference type="EC" id="2.7.13.3"/>
    </reaction>
</comment>
<dbReference type="CDD" id="cd00082">
    <property type="entry name" value="HisKA"/>
    <property type="match status" value="1"/>
</dbReference>
<dbReference type="PANTHER" id="PTHR43065:SF46">
    <property type="entry name" value="C4-DICARBOXYLATE TRANSPORT SENSOR PROTEIN DCTB"/>
    <property type="match status" value="1"/>
</dbReference>
<dbReference type="SMART" id="SM00387">
    <property type="entry name" value="HATPase_c"/>
    <property type="match status" value="1"/>
</dbReference>
<feature type="transmembrane region" description="Helical" evidence="9">
    <location>
        <begin position="369"/>
        <end position="390"/>
    </location>
</feature>
<evidence type="ECO:0000256" key="5">
    <source>
        <dbReference type="ARBA" id="ARBA00022741"/>
    </source>
</evidence>
<dbReference type="PRINTS" id="PR00344">
    <property type="entry name" value="BCTRLSENSOR"/>
</dbReference>
<dbReference type="Proteomes" id="UP000515679">
    <property type="component" value="Chromosome"/>
</dbReference>
<feature type="transmembrane region" description="Helical" evidence="9">
    <location>
        <begin position="334"/>
        <end position="357"/>
    </location>
</feature>
<keyword evidence="5" id="KW-0547">Nucleotide-binding</keyword>
<feature type="transmembrane region" description="Helical" evidence="9">
    <location>
        <begin position="240"/>
        <end position="266"/>
    </location>
</feature>
<evidence type="ECO:0000256" key="9">
    <source>
        <dbReference type="SAM" id="Phobius"/>
    </source>
</evidence>
<dbReference type="GO" id="GO:0000155">
    <property type="term" value="F:phosphorelay sensor kinase activity"/>
    <property type="evidence" value="ECO:0007669"/>
    <property type="project" value="InterPro"/>
</dbReference>
<keyword evidence="3" id="KW-0597">Phosphoprotein</keyword>
<dbReference type="EC" id="2.7.13.3" evidence="2"/>
<feature type="domain" description="Histidine kinase" evidence="10">
    <location>
        <begin position="457"/>
        <end position="661"/>
    </location>
</feature>
<name>A0A7G5BYG5_9BACL</name>
<evidence type="ECO:0000256" key="1">
    <source>
        <dbReference type="ARBA" id="ARBA00000085"/>
    </source>
</evidence>
<dbReference type="GO" id="GO:0005524">
    <property type="term" value="F:ATP binding"/>
    <property type="evidence" value="ECO:0007669"/>
    <property type="project" value="UniProtKB-KW"/>
</dbReference>
<evidence type="ECO:0000259" key="10">
    <source>
        <dbReference type="PROSITE" id="PS50109"/>
    </source>
</evidence>
<dbReference type="InterPro" id="IPR036890">
    <property type="entry name" value="HATPase_C_sf"/>
</dbReference>
<feature type="transmembrane region" description="Helical" evidence="9">
    <location>
        <begin position="272"/>
        <end position="292"/>
    </location>
</feature>
<dbReference type="EMBL" id="CP041969">
    <property type="protein sequence ID" value="QMV41999.1"/>
    <property type="molecule type" value="Genomic_DNA"/>
</dbReference>
<keyword evidence="7" id="KW-0067">ATP-binding</keyword>
<keyword evidence="9" id="KW-0812">Transmembrane</keyword>
<dbReference type="InterPro" id="IPR005467">
    <property type="entry name" value="His_kinase_dom"/>
</dbReference>
<feature type="transmembrane region" description="Helical" evidence="9">
    <location>
        <begin position="396"/>
        <end position="418"/>
    </location>
</feature>
<evidence type="ECO:0000256" key="6">
    <source>
        <dbReference type="ARBA" id="ARBA00022777"/>
    </source>
</evidence>
<evidence type="ECO:0000256" key="2">
    <source>
        <dbReference type="ARBA" id="ARBA00012438"/>
    </source>
</evidence>
<dbReference type="InterPro" id="IPR003661">
    <property type="entry name" value="HisK_dim/P_dom"/>
</dbReference>
<dbReference type="Gene3D" id="3.30.565.10">
    <property type="entry name" value="Histidine kinase-like ATPase, C-terminal domain"/>
    <property type="match status" value="1"/>
</dbReference>
<keyword evidence="12" id="KW-1185">Reference proteome</keyword>
<proteinExistence type="predicted"/>
<feature type="transmembrane region" description="Helical" evidence="9">
    <location>
        <begin position="213"/>
        <end position="233"/>
    </location>
</feature>
<dbReference type="Pfam" id="PF02518">
    <property type="entry name" value="HATPase_c"/>
    <property type="match status" value="1"/>
</dbReference>
<gene>
    <name evidence="11" type="ORF">FPL14_12945</name>
</gene>
<dbReference type="Gene3D" id="1.10.287.130">
    <property type="match status" value="1"/>
</dbReference>
<keyword evidence="6 11" id="KW-0418">Kinase</keyword>
<dbReference type="InterPro" id="IPR004358">
    <property type="entry name" value="Sig_transdc_His_kin-like_C"/>
</dbReference>
<evidence type="ECO:0000256" key="8">
    <source>
        <dbReference type="ARBA" id="ARBA00023012"/>
    </source>
</evidence>
<keyword evidence="4" id="KW-0808">Transferase</keyword>
<dbReference type="AlphaFoldDB" id="A0A7G5BYG5"/>
<dbReference type="KEGG" id="cchl:FPL14_12945"/>
<keyword evidence="8" id="KW-0902">Two-component regulatory system</keyword>
<sequence>MVEYCRISSFIALKSISSNREERVTVRDSMKLANWPTVLRLFTLLISLFILLPQLALAESQSRPIVIRDWQIQWIPAPASSDALPSAPSASGPWEQTSVDNPLTVIPNGMQGMWARISVPPTDEWQRPGLLVDRLYGLELSVYQDGQLVFESKRDFKFDRNKLLLPIRSASVPTVYDIRIDTTSDRIGLASDIRIDDFDKLSHRFVLKDLPDLLLGSSIAALALIMLICSGYLRRQQRSSWISLCLIALTTGTLIIVYSPLPYIYLNEYGDLLLILFDVSLFVLVPSLNYYIDQVFEGQFSFFTKLRHLQTGYSIICLLALLIYTATGEQHYEISYLILNVIMGVLILVQLPLIIVLSILNAKKGNKNAIILSIGFILFALLCTVDMLLYYWSNKIYVLFLWKFGVAIMILSLVIILARRISADYDKLFAYSKELELFNHSLQRTEKMKIISDLAASVAHEVRNPLQVTRGFLQLLAVKTDDKSKSYFDLAVNELDRASDIITDFLTFAKPDIEKITILNLSQEIKSLGAIMMPLAAMNGGVLNCNVQDNQYIYGNSSKLKQALINIVKNSIEAIGSEGVITIGVAAEEGEAVVRLADNGEGMEEEEVAKLGEPFFSTKTKGTGLGLMVTFRIIEVMKGTITIRSTKGKGTEFIIRFPLVANDNLLPGKSHV</sequence>
<dbReference type="PROSITE" id="PS50109">
    <property type="entry name" value="HIS_KIN"/>
    <property type="match status" value="1"/>
</dbReference>
<dbReference type="SUPFAM" id="SSF55874">
    <property type="entry name" value="ATPase domain of HSP90 chaperone/DNA topoisomerase II/histidine kinase"/>
    <property type="match status" value="1"/>
</dbReference>
<feature type="transmembrane region" description="Helical" evidence="9">
    <location>
        <begin position="312"/>
        <end position="328"/>
    </location>
</feature>
<evidence type="ECO:0000256" key="3">
    <source>
        <dbReference type="ARBA" id="ARBA00022553"/>
    </source>
</evidence>
<evidence type="ECO:0000256" key="4">
    <source>
        <dbReference type="ARBA" id="ARBA00022679"/>
    </source>
</evidence>
<evidence type="ECO:0000313" key="12">
    <source>
        <dbReference type="Proteomes" id="UP000515679"/>
    </source>
</evidence>
<dbReference type="InterPro" id="IPR036097">
    <property type="entry name" value="HisK_dim/P_sf"/>
</dbReference>
<dbReference type="Pfam" id="PF00512">
    <property type="entry name" value="HisKA"/>
    <property type="match status" value="1"/>
</dbReference>
<accession>A0A7G5BYG5</accession>
<evidence type="ECO:0000313" key="11">
    <source>
        <dbReference type="EMBL" id="QMV41999.1"/>
    </source>
</evidence>
<evidence type="ECO:0000256" key="7">
    <source>
        <dbReference type="ARBA" id="ARBA00022840"/>
    </source>
</evidence>
<dbReference type="InterPro" id="IPR003594">
    <property type="entry name" value="HATPase_dom"/>
</dbReference>